<proteinExistence type="evidence at transcript level"/>
<dbReference type="Gene3D" id="2.40.10.190">
    <property type="entry name" value="translation elongation factor selb, chain A, domain 4"/>
    <property type="match status" value="1"/>
</dbReference>
<dbReference type="PROSITE" id="PS01105">
    <property type="entry name" value="RIBOSOMAL_L35AE"/>
    <property type="match status" value="1"/>
</dbReference>
<dbReference type="PANTHER" id="PTHR10902">
    <property type="entry name" value="60S RIBOSOMAL PROTEIN L35A"/>
    <property type="match status" value="1"/>
</dbReference>
<dbReference type="GO" id="GO:0003735">
    <property type="term" value="F:structural constituent of ribosome"/>
    <property type="evidence" value="ECO:0007669"/>
    <property type="project" value="InterPro"/>
</dbReference>
<keyword evidence="2" id="KW-0689">Ribosomal protein</keyword>
<protein>
    <recommendedName>
        <fullName evidence="4">Large ribosomal subunit protein eL33</fullName>
    </recommendedName>
    <alternativeName>
        <fullName evidence="5">60S ribosomal protein L35a</fullName>
    </alternativeName>
</protein>
<dbReference type="InterPro" id="IPR001780">
    <property type="entry name" value="Ribosomal_eL33"/>
</dbReference>
<evidence type="ECO:0000256" key="2">
    <source>
        <dbReference type="ARBA" id="ARBA00022980"/>
    </source>
</evidence>
<dbReference type="GO" id="GO:0005840">
    <property type="term" value="C:ribosome"/>
    <property type="evidence" value="ECO:0007669"/>
    <property type="project" value="UniProtKB-KW"/>
</dbReference>
<evidence type="ECO:0000256" key="1">
    <source>
        <dbReference type="ARBA" id="ARBA00009269"/>
    </source>
</evidence>
<accession>Q4KTE9</accession>
<dbReference type="FunFam" id="2.40.10.190:FF:000001">
    <property type="entry name" value="60S ribosomal protein L35a"/>
    <property type="match status" value="1"/>
</dbReference>
<evidence type="ECO:0000256" key="3">
    <source>
        <dbReference type="ARBA" id="ARBA00023274"/>
    </source>
</evidence>
<dbReference type="Pfam" id="PF01247">
    <property type="entry name" value="Ribosomal_L35Ae"/>
    <property type="match status" value="1"/>
</dbReference>
<comment type="similarity">
    <text evidence="1">Belongs to the eukaryotic ribosomal protein eL33 family.</text>
</comment>
<name>Q4KTE9_SUBDO</name>
<keyword evidence="3" id="KW-0687">Ribonucleoprotein</keyword>
<evidence type="ECO:0000313" key="6">
    <source>
        <dbReference type="EMBL" id="AAX48869.1"/>
    </source>
</evidence>
<reference evidence="6" key="1">
    <citation type="journal article" date="2006" name="Gene">
        <title>The complete set of ribosomal proteins from the marine sponge Suberites domuncula.</title>
        <authorList>
            <person name="Perina D."/>
            <person name="Cetkovic H."/>
            <person name="Harcet M."/>
            <person name="Premzl M."/>
            <person name="Lukic-Bilela L."/>
            <person name="Mueller W.E.G."/>
            <person name="Gamulin V."/>
        </authorList>
    </citation>
    <scope>NUCLEOTIDE SEQUENCE</scope>
</reference>
<organism evidence="6">
    <name type="scientific">Suberites domuncula</name>
    <name type="common">Sponge</name>
    <dbReference type="NCBI Taxonomy" id="55567"/>
    <lineage>
        <taxon>Eukaryota</taxon>
        <taxon>Metazoa</taxon>
        <taxon>Porifera</taxon>
        <taxon>Demospongiae</taxon>
        <taxon>Heteroscleromorpha</taxon>
        <taxon>Suberitida</taxon>
        <taxon>Suberitidae</taxon>
        <taxon>Suberites</taxon>
    </lineage>
</organism>
<dbReference type="GO" id="GO:0006412">
    <property type="term" value="P:translation"/>
    <property type="evidence" value="ECO:0007669"/>
    <property type="project" value="InterPro"/>
</dbReference>
<evidence type="ECO:0000256" key="4">
    <source>
        <dbReference type="ARBA" id="ARBA00035228"/>
    </source>
</evidence>
<dbReference type="GO" id="GO:1990904">
    <property type="term" value="C:ribonucleoprotein complex"/>
    <property type="evidence" value="ECO:0007669"/>
    <property type="project" value="UniProtKB-KW"/>
</dbReference>
<sequence>MSVRLYTKGIFVGYKRGQHNQRTHTSLIKLEGVAERNDTEFYLGKRVAYVYRVHKQAKERGEKKPSKRRVIWGKVTRAHGNSGIVRAKFRKNLPPRAMGATLRVMLYPSRV</sequence>
<dbReference type="InterPro" id="IPR018266">
    <property type="entry name" value="Ribosomal_eL33_CS"/>
</dbReference>
<dbReference type="InterPro" id="IPR038661">
    <property type="entry name" value="Ribosomal_eL33_sf"/>
</dbReference>
<evidence type="ECO:0000256" key="5">
    <source>
        <dbReference type="ARBA" id="ARBA00035530"/>
    </source>
</evidence>
<dbReference type="EMBL" id="AY857450">
    <property type="protein sequence ID" value="AAX48869.1"/>
    <property type="molecule type" value="mRNA"/>
</dbReference>
<dbReference type="AlphaFoldDB" id="Q4KTE9"/>
<dbReference type="HAMAP" id="MF_00573">
    <property type="entry name" value="Ribosomal_eL33"/>
    <property type="match status" value="1"/>
</dbReference>
<dbReference type="SUPFAM" id="SSF50447">
    <property type="entry name" value="Translation proteins"/>
    <property type="match status" value="1"/>
</dbReference>
<dbReference type="InterPro" id="IPR009000">
    <property type="entry name" value="Transl_B-barrel_sf"/>
</dbReference>